<protein>
    <submittedName>
        <fullName evidence="2">Uncharacterized protein</fullName>
    </submittedName>
</protein>
<organism evidence="2 3">
    <name type="scientific">bacterium (Candidatus Ratteibacteria) CG23_combo_of_CG06-09_8_20_14_all_48_7</name>
    <dbReference type="NCBI Taxonomy" id="2014292"/>
    <lineage>
        <taxon>Bacteria</taxon>
        <taxon>Candidatus Ratteibacteria</taxon>
    </lineage>
</organism>
<gene>
    <name evidence="2" type="ORF">COX46_00965</name>
</gene>
<sequence>MARTEPKIPQTTSETGKRGFTLIEGFLCLFLTACLLWGTLPQFLQHRKEKEVRQACTTIKQTLLLAREMALKNRKEFQAVID</sequence>
<evidence type="ECO:0000256" key="1">
    <source>
        <dbReference type="SAM" id="Phobius"/>
    </source>
</evidence>
<keyword evidence="1" id="KW-0812">Transmembrane</keyword>
<feature type="transmembrane region" description="Helical" evidence="1">
    <location>
        <begin position="20"/>
        <end position="40"/>
    </location>
</feature>
<dbReference type="Proteomes" id="UP000230392">
    <property type="component" value="Unassembled WGS sequence"/>
</dbReference>
<comment type="caution">
    <text evidence="2">The sequence shown here is derived from an EMBL/GenBank/DDBJ whole genome shotgun (WGS) entry which is preliminary data.</text>
</comment>
<reference evidence="2 3" key="1">
    <citation type="submission" date="2017-09" db="EMBL/GenBank/DDBJ databases">
        <title>Depth-based differentiation of microbial function through sediment-hosted aquifers and enrichment of novel symbionts in the deep terrestrial subsurface.</title>
        <authorList>
            <person name="Probst A.J."/>
            <person name="Ladd B."/>
            <person name="Jarett J.K."/>
            <person name="Geller-Mcgrath D.E."/>
            <person name="Sieber C.M."/>
            <person name="Emerson J.B."/>
            <person name="Anantharaman K."/>
            <person name="Thomas B.C."/>
            <person name="Malmstrom R."/>
            <person name="Stieglmeier M."/>
            <person name="Klingl A."/>
            <person name="Woyke T."/>
            <person name="Ryan C.M."/>
            <person name="Banfield J.F."/>
        </authorList>
    </citation>
    <scope>NUCLEOTIDE SEQUENCE [LARGE SCALE GENOMIC DNA]</scope>
    <source>
        <strain evidence="2">CG23_combo_of_CG06-09_8_20_14_all_48_7</strain>
    </source>
</reference>
<name>A0A2G9YBQ0_9BACT</name>
<accession>A0A2G9YBQ0</accession>
<keyword evidence="1" id="KW-1133">Transmembrane helix</keyword>
<dbReference type="AlphaFoldDB" id="A0A2G9YBQ0"/>
<feature type="non-terminal residue" evidence="2">
    <location>
        <position position="82"/>
    </location>
</feature>
<proteinExistence type="predicted"/>
<keyword evidence="1" id="KW-0472">Membrane</keyword>
<evidence type="ECO:0000313" key="2">
    <source>
        <dbReference type="EMBL" id="PIP16650.1"/>
    </source>
</evidence>
<dbReference type="EMBL" id="PCRF01000042">
    <property type="protein sequence ID" value="PIP16650.1"/>
    <property type="molecule type" value="Genomic_DNA"/>
</dbReference>
<evidence type="ECO:0000313" key="3">
    <source>
        <dbReference type="Proteomes" id="UP000230392"/>
    </source>
</evidence>